<dbReference type="Gene3D" id="1.10.1660.10">
    <property type="match status" value="1"/>
</dbReference>
<evidence type="ECO:0000313" key="1">
    <source>
        <dbReference type="EMBL" id="ABG61036.1"/>
    </source>
</evidence>
<dbReference type="Pfam" id="PF13591">
    <property type="entry name" value="MerR_2"/>
    <property type="match status" value="1"/>
</dbReference>
<dbReference type="RefSeq" id="WP_011587141.1">
    <property type="nucleotide sequence ID" value="NC_008255.1"/>
</dbReference>
<proteinExistence type="predicted"/>
<protein>
    <recommendedName>
        <fullName evidence="3">Transcriptional regulator, MerR family</fullName>
    </recommendedName>
</protein>
<reference evidence="1 2" key="1">
    <citation type="journal article" date="2007" name="Appl. Environ. Microbiol.">
        <title>Genome sequence of the cellulolytic gliding bacterium Cytophaga hutchinsonii.</title>
        <authorList>
            <person name="Xie G."/>
            <person name="Bruce D.C."/>
            <person name="Challacombe J.F."/>
            <person name="Chertkov O."/>
            <person name="Detter J.C."/>
            <person name="Gilna P."/>
            <person name="Han C.S."/>
            <person name="Lucas S."/>
            <person name="Misra M."/>
            <person name="Myers G.L."/>
            <person name="Richardson P."/>
            <person name="Tapia R."/>
            <person name="Thayer N."/>
            <person name="Thompson L.S."/>
            <person name="Brettin T.S."/>
            <person name="Henrissat B."/>
            <person name="Wilson D.B."/>
            <person name="McBride M.J."/>
        </authorList>
    </citation>
    <scope>NUCLEOTIDE SEQUENCE [LARGE SCALE GENOMIC DNA]</scope>
    <source>
        <strain evidence="2">ATCC 33406 / DSM 1761 / CIP 103989 / NBRC 15051 / NCIMB 9469 / D465</strain>
    </source>
</reference>
<accession>A0A6N4SX63</accession>
<name>A0A6N4SX63_CYTH3</name>
<dbReference type="OrthoDB" id="1494789at2"/>
<gene>
    <name evidence="1" type="ordered locus">CHU_3804</name>
</gene>
<dbReference type="AlphaFoldDB" id="A0A6N4SX63"/>
<dbReference type="KEGG" id="chu:CHU_3804"/>
<keyword evidence="2" id="KW-1185">Reference proteome</keyword>
<organism evidence="1 2">
    <name type="scientific">Cytophaga hutchinsonii (strain ATCC 33406 / DSM 1761 / CIP 103989 / NBRC 15051 / NCIMB 9469 / D465)</name>
    <dbReference type="NCBI Taxonomy" id="269798"/>
    <lineage>
        <taxon>Bacteria</taxon>
        <taxon>Pseudomonadati</taxon>
        <taxon>Bacteroidota</taxon>
        <taxon>Cytophagia</taxon>
        <taxon>Cytophagales</taxon>
        <taxon>Cytophagaceae</taxon>
        <taxon>Cytophaga</taxon>
    </lineage>
</organism>
<sequence>MNIENFIPVHKICTYYQVEVSFLNGLGEIGLIEINTVEEIGYIHMDQIGSIEKMIRMHHDLDVNIEGIDVVFNLLNKIEALQQELKGTRNRLKMYEG</sequence>
<evidence type="ECO:0000313" key="2">
    <source>
        <dbReference type="Proteomes" id="UP000001822"/>
    </source>
</evidence>
<dbReference type="Proteomes" id="UP000001822">
    <property type="component" value="Chromosome"/>
</dbReference>
<dbReference type="EMBL" id="CP000383">
    <property type="protein sequence ID" value="ABG61036.1"/>
    <property type="molecule type" value="Genomic_DNA"/>
</dbReference>
<evidence type="ECO:0008006" key="3">
    <source>
        <dbReference type="Google" id="ProtNLM"/>
    </source>
</evidence>